<dbReference type="SUPFAM" id="SSF143856">
    <property type="entry name" value="DeoB insert domain-like"/>
    <property type="match status" value="1"/>
</dbReference>
<dbReference type="GO" id="GO:0043094">
    <property type="term" value="P:metabolic compound salvage"/>
    <property type="evidence" value="ECO:0007669"/>
    <property type="project" value="UniProtKB-UniRule"/>
</dbReference>
<sequence length="419" mass="45104">MSRAIVIVMDSFGIGASPDAERFGDSGSDTLGHIAQACARGEADDRGRQGPLHLPNLARLGLFHAHREATGQLAEGIELSEAAHALDGAYGYAQEISSGKDTPSGHWEIAGVPVRFDWGYFEAKKESFPAELLQALIHEAELPGVLGNCHASGTDIIARLGEEHCRSGKPIVYTSADSVFQIAAHEETFGLERLLTLCEIARGLLEPYNIGRVIARPFVGDDTASFTRTANRRDYSVEPPSSTVLQKLTEAGGDVIAIGKIADIYAHCGISQLIKASGHDALMDATLKALEQSAGSSRNTIVMTNFVDFDMVYGHRRDVAGYAAALEHFDTRLPELLNMLQDDDMLVITADHGCDPTWHGSDHTREYIPVLVKSAGLPAGSLGKRESFADIGQSLASFLHLSPMADGESFLLHRQGSIE</sequence>
<name>A0A5C1NK19_9GAMM</name>
<feature type="binding site" evidence="6">
    <location>
        <position position="352"/>
    </location>
    <ligand>
        <name>Mn(2+)</name>
        <dbReference type="ChEBI" id="CHEBI:29035"/>
        <label>1</label>
    </ligand>
</feature>
<dbReference type="GO" id="GO:0009117">
    <property type="term" value="P:nucleotide metabolic process"/>
    <property type="evidence" value="ECO:0007669"/>
    <property type="project" value="UniProtKB-UniRule"/>
</dbReference>
<evidence type="ECO:0000259" key="8">
    <source>
        <dbReference type="Pfam" id="PF01676"/>
    </source>
</evidence>
<dbReference type="FunFam" id="3.30.70.1250:FF:000001">
    <property type="entry name" value="Phosphopentomutase"/>
    <property type="match status" value="1"/>
</dbReference>
<comment type="catalytic activity">
    <reaction evidence="6">
        <text>2-deoxy-alpha-D-ribose 1-phosphate = 2-deoxy-D-ribose 5-phosphate</text>
        <dbReference type="Rhea" id="RHEA:27658"/>
        <dbReference type="ChEBI" id="CHEBI:57259"/>
        <dbReference type="ChEBI" id="CHEBI:62877"/>
        <dbReference type="EC" id="5.4.2.7"/>
    </reaction>
</comment>
<evidence type="ECO:0000256" key="3">
    <source>
        <dbReference type="ARBA" id="ARBA00022723"/>
    </source>
</evidence>
<dbReference type="PANTHER" id="PTHR21110">
    <property type="entry name" value="PHOSPHOPENTOMUTASE"/>
    <property type="match status" value="1"/>
</dbReference>
<dbReference type="HAMAP" id="MF_00740">
    <property type="entry name" value="Phosphopentomut"/>
    <property type="match status" value="1"/>
</dbReference>
<dbReference type="Pfam" id="PF01676">
    <property type="entry name" value="Metalloenzyme"/>
    <property type="match status" value="1"/>
</dbReference>
<dbReference type="PIRSF" id="PIRSF001491">
    <property type="entry name" value="Ppentomutase"/>
    <property type="match status" value="1"/>
</dbReference>
<dbReference type="GO" id="GO:0008973">
    <property type="term" value="F:phosphopentomutase activity"/>
    <property type="evidence" value="ECO:0007669"/>
    <property type="project" value="UniProtKB-UniRule"/>
</dbReference>
<dbReference type="EC" id="5.4.2.7" evidence="6 7"/>
<dbReference type="NCBIfam" id="NF003766">
    <property type="entry name" value="PRK05362.1"/>
    <property type="match status" value="1"/>
</dbReference>
<comment type="similarity">
    <text evidence="1 6">Belongs to the phosphopentomutase family.</text>
</comment>
<dbReference type="InterPro" id="IPR017850">
    <property type="entry name" value="Alkaline_phosphatase_core_sf"/>
</dbReference>
<feature type="binding site" evidence="6">
    <location>
        <position position="310"/>
    </location>
    <ligand>
        <name>Mn(2+)</name>
        <dbReference type="ChEBI" id="CHEBI:29035"/>
        <label>2</label>
    </ligand>
</feature>
<comment type="subcellular location">
    <subcellularLocation>
        <location evidence="6">Cytoplasm</location>
    </subcellularLocation>
</comment>
<dbReference type="CDD" id="cd16009">
    <property type="entry name" value="PPM"/>
    <property type="match status" value="1"/>
</dbReference>
<accession>A0A5C1NK19</accession>
<keyword evidence="3 6" id="KW-0479">Metal-binding</keyword>
<dbReference type="GO" id="GO:0000287">
    <property type="term" value="F:magnesium ion binding"/>
    <property type="evidence" value="ECO:0007669"/>
    <property type="project" value="UniProtKB-UniRule"/>
</dbReference>
<feature type="binding site" evidence="6">
    <location>
        <position position="315"/>
    </location>
    <ligand>
        <name>Mn(2+)</name>
        <dbReference type="ChEBI" id="CHEBI:29035"/>
        <label>2</label>
    </ligand>
</feature>
<proteinExistence type="inferred from homology"/>
<reference evidence="9" key="1">
    <citation type="submission" date="2021-02" db="EMBL/GenBank/DDBJ databases">
        <title>Strain Y2R2, a novel species of the genus Halomonas.</title>
        <authorList>
            <person name="Huang H."/>
        </authorList>
    </citation>
    <scope>NUCLEOTIDE SEQUENCE</scope>
    <source>
        <strain evidence="9">Y2R2</strain>
    </source>
</reference>
<evidence type="ECO:0000256" key="1">
    <source>
        <dbReference type="ARBA" id="ARBA00010373"/>
    </source>
</evidence>
<dbReference type="GO" id="GO:0030145">
    <property type="term" value="F:manganese ion binding"/>
    <property type="evidence" value="ECO:0007669"/>
    <property type="project" value="UniProtKB-UniRule"/>
</dbReference>
<dbReference type="InterPro" id="IPR024052">
    <property type="entry name" value="Phosphopentomutase_DeoB_cap_sf"/>
</dbReference>
<keyword evidence="4 6" id="KW-0464">Manganese</keyword>
<protein>
    <recommendedName>
        <fullName evidence="6 7">Phosphopentomutase</fullName>
        <ecNumber evidence="6 7">5.4.2.7</ecNumber>
    </recommendedName>
    <alternativeName>
        <fullName evidence="6">Phosphodeoxyribomutase</fullName>
    </alternativeName>
</protein>
<comment type="pathway">
    <text evidence="6">Carbohydrate degradation; 2-deoxy-D-ribose 1-phosphate degradation; D-glyceraldehyde 3-phosphate and acetaldehyde from 2-deoxy-alpha-D-ribose 1-phosphate: step 1/2.</text>
</comment>
<gene>
    <name evidence="6" type="primary">deoB</name>
    <name evidence="9" type="ORF">E4T21_13650</name>
</gene>
<evidence type="ECO:0000256" key="2">
    <source>
        <dbReference type="ARBA" id="ARBA00022490"/>
    </source>
</evidence>
<evidence type="ECO:0000256" key="7">
    <source>
        <dbReference type="NCBIfam" id="TIGR01696"/>
    </source>
</evidence>
<dbReference type="KEGG" id="hbh:E4T21_13650"/>
<dbReference type="GO" id="GO:0006015">
    <property type="term" value="P:5-phosphoribose 1-diphosphate biosynthetic process"/>
    <property type="evidence" value="ECO:0007669"/>
    <property type="project" value="UniProtKB-UniPathway"/>
</dbReference>
<dbReference type="GO" id="GO:0005829">
    <property type="term" value="C:cytosol"/>
    <property type="evidence" value="ECO:0007669"/>
    <property type="project" value="TreeGrafter"/>
</dbReference>
<evidence type="ECO:0000313" key="9">
    <source>
        <dbReference type="EMBL" id="QEM82475.1"/>
    </source>
</evidence>
<comment type="catalytic activity">
    <reaction evidence="6">
        <text>alpha-D-ribose 1-phosphate = D-ribose 5-phosphate</text>
        <dbReference type="Rhea" id="RHEA:18793"/>
        <dbReference type="ChEBI" id="CHEBI:57720"/>
        <dbReference type="ChEBI" id="CHEBI:78346"/>
        <dbReference type="EC" id="5.4.2.7"/>
    </reaction>
</comment>
<keyword evidence="5 6" id="KW-0413">Isomerase</keyword>
<feature type="binding site" evidence="6">
    <location>
        <position position="363"/>
    </location>
    <ligand>
        <name>Mn(2+)</name>
        <dbReference type="ChEBI" id="CHEBI:29035"/>
        <label>2</label>
    </ligand>
</feature>
<dbReference type="SUPFAM" id="SSF53649">
    <property type="entry name" value="Alkaline phosphatase-like"/>
    <property type="match status" value="1"/>
</dbReference>
<dbReference type="InterPro" id="IPR006124">
    <property type="entry name" value="Metalloenzyme"/>
</dbReference>
<evidence type="ECO:0000256" key="4">
    <source>
        <dbReference type="ARBA" id="ARBA00023211"/>
    </source>
</evidence>
<dbReference type="RefSeq" id="WP_149285599.1">
    <property type="nucleotide sequence ID" value="NZ_CP038437.2"/>
</dbReference>
<keyword evidence="10" id="KW-1185">Reference proteome</keyword>
<organism evidence="9 10">
    <name type="scientific">Halomonas binhaiensis</name>
    <dbReference type="NCBI Taxonomy" id="2562282"/>
    <lineage>
        <taxon>Bacteria</taxon>
        <taxon>Pseudomonadati</taxon>
        <taxon>Pseudomonadota</taxon>
        <taxon>Gammaproteobacteria</taxon>
        <taxon>Oceanospirillales</taxon>
        <taxon>Halomonadaceae</taxon>
        <taxon>Halomonas</taxon>
    </lineage>
</organism>
<comment type="function">
    <text evidence="6">Isomerase that catalyzes the conversion of deoxy-ribose 1-phosphate (dRib-1-P) and ribose 1-phosphate (Rib-1-P) to deoxy-ribose 5-phosphate (dRib-5-P) and ribose 5-phosphate (Rib-5-P), respectively.</text>
</comment>
<feature type="binding site" evidence="6">
    <location>
        <position position="10"/>
    </location>
    <ligand>
        <name>Mn(2+)</name>
        <dbReference type="ChEBI" id="CHEBI:29035"/>
        <label>1</label>
    </ligand>
</feature>
<evidence type="ECO:0000256" key="6">
    <source>
        <dbReference type="HAMAP-Rule" id="MF_00740"/>
    </source>
</evidence>
<evidence type="ECO:0000313" key="10">
    <source>
        <dbReference type="Proteomes" id="UP000324285"/>
    </source>
</evidence>
<dbReference type="PANTHER" id="PTHR21110:SF0">
    <property type="entry name" value="PHOSPHOPENTOMUTASE"/>
    <property type="match status" value="1"/>
</dbReference>
<comment type="cofactor">
    <cofactor evidence="6">
        <name>Mn(2+)</name>
        <dbReference type="ChEBI" id="CHEBI:29035"/>
    </cofactor>
    <text evidence="6">Binds 2 manganese ions.</text>
</comment>
<dbReference type="EMBL" id="CP038437">
    <property type="protein sequence ID" value="QEM82475.1"/>
    <property type="molecule type" value="Genomic_DNA"/>
</dbReference>
<keyword evidence="2 6" id="KW-0963">Cytoplasm</keyword>
<dbReference type="UniPathway" id="UPA00087">
    <property type="reaction ID" value="UER00173"/>
</dbReference>
<dbReference type="AlphaFoldDB" id="A0A5C1NK19"/>
<feature type="binding site" evidence="6">
    <location>
        <position position="351"/>
    </location>
    <ligand>
        <name>Mn(2+)</name>
        <dbReference type="ChEBI" id="CHEBI:29035"/>
        <label>1</label>
    </ligand>
</feature>
<dbReference type="OrthoDB" id="9769930at2"/>
<dbReference type="Proteomes" id="UP000324285">
    <property type="component" value="Chromosome"/>
</dbReference>
<dbReference type="InterPro" id="IPR010045">
    <property type="entry name" value="DeoB"/>
</dbReference>
<feature type="domain" description="Metalloenzyme" evidence="8">
    <location>
        <begin position="3"/>
        <end position="402"/>
    </location>
</feature>
<dbReference type="GO" id="GO:0006018">
    <property type="term" value="P:2-deoxyribose 1-phosphate catabolic process"/>
    <property type="evidence" value="ECO:0007669"/>
    <property type="project" value="UniProtKB-UniRule"/>
</dbReference>
<dbReference type="NCBIfam" id="TIGR01696">
    <property type="entry name" value="deoB"/>
    <property type="match status" value="1"/>
</dbReference>
<dbReference type="Gene3D" id="3.30.70.1250">
    <property type="entry name" value="Phosphopentomutase"/>
    <property type="match status" value="1"/>
</dbReference>
<evidence type="ECO:0000256" key="5">
    <source>
        <dbReference type="ARBA" id="ARBA00023235"/>
    </source>
</evidence>
<dbReference type="Gene3D" id="3.40.720.10">
    <property type="entry name" value="Alkaline Phosphatase, subunit A"/>
    <property type="match status" value="1"/>
</dbReference>